<protein>
    <submittedName>
        <fullName evidence="2">Outer membrane protein W</fullName>
    </submittedName>
</protein>
<dbReference type="EMBL" id="FLRB01000002">
    <property type="protein sequence ID" value="SBT19759.1"/>
    <property type="molecule type" value="Genomic_DNA"/>
</dbReference>
<dbReference type="PANTHER" id="PTHR36920">
    <property type="match status" value="1"/>
</dbReference>
<evidence type="ECO:0000313" key="2">
    <source>
        <dbReference type="EMBL" id="SBT17567.1"/>
    </source>
</evidence>
<dbReference type="Proteomes" id="UP000092871">
    <property type="component" value="Unassembled WGS sequence"/>
</dbReference>
<dbReference type="AlphaFoldDB" id="A0A1C3JR38"/>
<keyword evidence="4" id="KW-1185">Reference proteome</keyword>
<dbReference type="Pfam" id="PF03922">
    <property type="entry name" value="OmpW"/>
    <property type="match status" value="1"/>
</dbReference>
<proteinExistence type="predicted"/>
<dbReference type="OrthoDB" id="9807574at2"/>
<evidence type="ECO:0000256" key="1">
    <source>
        <dbReference type="SAM" id="SignalP"/>
    </source>
</evidence>
<organism evidence="2 5">
    <name type="scientific">Marinomonas gallaica</name>
    <dbReference type="NCBI Taxonomy" id="1806667"/>
    <lineage>
        <taxon>Bacteria</taxon>
        <taxon>Pseudomonadati</taxon>
        <taxon>Pseudomonadota</taxon>
        <taxon>Gammaproteobacteria</taxon>
        <taxon>Oceanospirillales</taxon>
        <taxon>Oceanospirillaceae</taxon>
        <taxon>Marinomonas</taxon>
    </lineage>
</organism>
<dbReference type="PANTHER" id="PTHR36920:SF1">
    <property type="entry name" value="OUTER MEMBRANE PROTEIN W"/>
    <property type="match status" value="1"/>
</dbReference>
<dbReference type="GO" id="GO:0055085">
    <property type="term" value="P:transmembrane transport"/>
    <property type="evidence" value="ECO:0007669"/>
    <property type="project" value="TreeGrafter"/>
</dbReference>
<evidence type="ECO:0000313" key="5">
    <source>
        <dbReference type="Proteomes" id="UP000092871"/>
    </source>
</evidence>
<accession>A0A1C3JR38</accession>
<name>A0A1C3JR38_9GAMM</name>
<sequence length="202" mass="21407">MKTVTKFALLSAAIVSAPFAMAHEAGDMFVRGGLINVMPDESSTGLDLGVGNDLQVGLTATYMYSDNVGIELLAATPFTHDVTLAGAGKIGEVSHLPPSLMAQYYFSNAESTVRPYVGAGLNYTVFFDEETTGAIAGTDLDLDNSFGLALQAGVDYNISKNLFVNASLWYMDISTDVKLDGVKSAELDIDPLGFMASVGYTF</sequence>
<dbReference type="EMBL" id="FLRA01000011">
    <property type="protein sequence ID" value="SBT17567.1"/>
    <property type="molecule type" value="Genomic_DNA"/>
</dbReference>
<evidence type="ECO:0000313" key="4">
    <source>
        <dbReference type="Proteomes" id="UP000092840"/>
    </source>
</evidence>
<feature type="chain" id="PRO_5008676965" evidence="1">
    <location>
        <begin position="23"/>
        <end position="202"/>
    </location>
</feature>
<gene>
    <name evidence="2" type="primary">ompW</name>
    <name evidence="2" type="ORF">MGA5115_01683</name>
    <name evidence="3" type="ORF">MGA5116_00337</name>
</gene>
<reference evidence="2 5" key="1">
    <citation type="submission" date="2016-06" db="EMBL/GenBank/DDBJ databases">
        <authorList>
            <person name="Kjaerup R.B."/>
            <person name="Dalgaard T.S."/>
            <person name="Juul-Madsen H.R."/>
        </authorList>
    </citation>
    <scope>NUCLEOTIDE SEQUENCE [LARGE SCALE GENOMIC DNA]</scope>
    <source>
        <strain evidence="2 5">CECT 5115</strain>
    </source>
</reference>
<dbReference type="GO" id="GO:0019867">
    <property type="term" value="C:outer membrane"/>
    <property type="evidence" value="ECO:0007669"/>
    <property type="project" value="InterPro"/>
</dbReference>
<feature type="signal peptide" evidence="1">
    <location>
        <begin position="1"/>
        <end position="22"/>
    </location>
</feature>
<dbReference type="SUPFAM" id="SSF56925">
    <property type="entry name" value="OMPA-like"/>
    <property type="match status" value="1"/>
</dbReference>
<dbReference type="InterPro" id="IPR005618">
    <property type="entry name" value="OMPW"/>
</dbReference>
<reference evidence="3 4" key="2">
    <citation type="submission" date="2016-06" db="EMBL/GenBank/DDBJ databases">
        <authorList>
            <person name="Rodrigo-Torres L."/>
            <person name="Arahal D.R."/>
        </authorList>
    </citation>
    <scope>NUCLEOTIDE SEQUENCE [LARGE SCALE GENOMIC DNA]</scope>
    <source>
        <strain evidence="3 4">CECT 5116</strain>
    </source>
</reference>
<dbReference type="Gene3D" id="2.40.160.20">
    <property type="match status" value="1"/>
</dbReference>
<dbReference type="RefSeq" id="WP_067034760.1">
    <property type="nucleotide sequence ID" value="NZ_FLRA01000011.1"/>
</dbReference>
<dbReference type="Proteomes" id="UP000092840">
    <property type="component" value="Unassembled WGS sequence"/>
</dbReference>
<evidence type="ECO:0000313" key="3">
    <source>
        <dbReference type="EMBL" id="SBT19759.1"/>
    </source>
</evidence>
<dbReference type="InterPro" id="IPR011250">
    <property type="entry name" value="OMP/PagP_B-barrel"/>
</dbReference>
<keyword evidence="1" id="KW-0732">Signal</keyword>